<proteinExistence type="predicted"/>
<dbReference type="EnsemblMetazoa" id="GBRI011483-RA">
    <property type="protein sequence ID" value="GBRI011483-PA"/>
    <property type="gene ID" value="GBRI011483"/>
</dbReference>
<keyword evidence="1" id="KW-0472">Membrane</keyword>
<evidence type="ECO:0000313" key="2">
    <source>
        <dbReference type="EnsemblMetazoa" id="GBRI011483-PA"/>
    </source>
</evidence>
<accession>A0A1A9W9S7</accession>
<keyword evidence="1" id="KW-0812">Transmembrane</keyword>
<organism evidence="2 3">
    <name type="scientific">Glossina brevipalpis</name>
    <dbReference type="NCBI Taxonomy" id="37001"/>
    <lineage>
        <taxon>Eukaryota</taxon>
        <taxon>Metazoa</taxon>
        <taxon>Ecdysozoa</taxon>
        <taxon>Arthropoda</taxon>
        <taxon>Hexapoda</taxon>
        <taxon>Insecta</taxon>
        <taxon>Pterygota</taxon>
        <taxon>Neoptera</taxon>
        <taxon>Endopterygota</taxon>
        <taxon>Diptera</taxon>
        <taxon>Brachycera</taxon>
        <taxon>Muscomorpha</taxon>
        <taxon>Hippoboscoidea</taxon>
        <taxon>Glossinidae</taxon>
        <taxon>Glossina</taxon>
    </lineage>
</organism>
<dbReference type="AlphaFoldDB" id="A0A1A9W9S7"/>
<name>A0A1A9W9S7_9MUSC</name>
<keyword evidence="1" id="KW-1133">Transmembrane helix</keyword>
<reference evidence="3" key="1">
    <citation type="submission" date="2014-03" db="EMBL/GenBank/DDBJ databases">
        <authorList>
            <person name="Aksoy S."/>
            <person name="Warren W."/>
            <person name="Wilson R.K."/>
        </authorList>
    </citation>
    <scope>NUCLEOTIDE SEQUENCE [LARGE SCALE GENOMIC DNA]</scope>
    <source>
        <strain evidence="3">IAEA</strain>
    </source>
</reference>
<sequence>MEYLNAKFNEKCKLWGKKTEIGCGTKQSKSSLSKFDHLTVKENGTTVMMQDANATFVSTHILMLTHNRIIRDLYTMKYKQQKQINTIKWRRERRILNYHNNSPRMRILFCLFFIKSNLCGLYGVIV</sequence>
<feature type="transmembrane region" description="Helical" evidence="1">
    <location>
        <begin position="107"/>
        <end position="125"/>
    </location>
</feature>
<dbReference type="Proteomes" id="UP000091820">
    <property type="component" value="Unassembled WGS sequence"/>
</dbReference>
<protein>
    <submittedName>
        <fullName evidence="2">Uncharacterized protein</fullName>
    </submittedName>
</protein>
<evidence type="ECO:0000313" key="3">
    <source>
        <dbReference type="Proteomes" id="UP000091820"/>
    </source>
</evidence>
<dbReference type="VEuPathDB" id="VectorBase:GBRI011483"/>
<reference evidence="2" key="2">
    <citation type="submission" date="2020-05" db="UniProtKB">
        <authorList>
            <consortium name="EnsemblMetazoa"/>
        </authorList>
    </citation>
    <scope>IDENTIFICATION</scope>
    <source>
        <strain evidence="2">IAEA</strain>
    </source>
</reference>
<evidence type="ECO:0000256" key="1">
    <source>
        <dbReference type="SAM" id="Phobius"/>
    </source>
</evidence>
<keyword evidence="3" id="KW-1185">Reference proteome</keyword>